<name>A0A1B9IQH4_9TREE</name>
<dbReference type="OrthoDB" id="2596262at2759"/>
<dbReference type="AlphaFoldDB" id="A0A1B9IQH4"/>
<feature type="compositionally biased region" description="Polar residues" evidence="1">
    <location>
        <begin position="18"/>
        <end position="50"/>
    </location>
</feature>
<dbReference type="Proteomes" id="UP000092583">
    <property type="component" value="Unassembled WGS sequence"/>
</dbReference>
<keyword evidence="3" id="KW-1185">Reference proteome</keyword>
<evidence type="ECO:0000313" key="3">
    <source>
        <dbReference type="Proteomes" id="UP000092583"/>
    </source>
</evidence>
<feature type="compositionally biased region" description="Basic and acidic residues" evidence="1">
    <location>
        <begin position="202"/>
        <end position="221"/>
    </location>
</feature>
<feature type="compositionally biased region" description="Polar residues" evidence="1">
    <location>
        <begin position="1"/>
        <end position="11"/>
    </location>
</feature>
<evidence type="ECO:0000256" key="1">
    <source>
        <dbReference type="SAM" id="MobiDB-lite"/>
    </source>
</evidence>
<evidence type="ECO:0000313" key="2">
    <source>
        <dbReference type="EMBL" id="OCF57680.1"/>
    </source>
</evidence>
<dbReference type="EMBL" id="KI669463">
    <property type="protein sequence ID" value="OCF57680.1"/>
    <property type="molecule type" value="Genomic_DNA"/>
</dbReference>
<reference evidence="3" key="2">
    <citation type="submission" date="2013-12" db="EMBL/GenBank/DDBJ databases">
        <title>Evolution of pathogenesis and genome organization in the Tremellales.</title>
        <authorList>
            <person name="Cuomo C."/>
            <person name="Litvintseva A."/>
            <person name="Heitman J."/>
            <person name="Chen Y."/>
            <person name="Sun S."/>
            <person name="Springer D."/>
            <person name="Dromer F."/>
            <person name="Young S."/>
            <person name="Zeng Q."/>
            <person name="Chapman S."/>
            <person name="Gujja S."/>
            <person name="Saif S."/>
            <person name="Birren B."/>
        </authorList>
    </citation>
    <scope>NUCLEOTIDE SEQUENCE [LARGE SCALE GENOMIC DNA]</scope>
    <source>
        <strain evidence="3">CBS 10435</strain>
    </source>
</reference>
<accession>A0A1B9IQH4</accession>
<sequence length="221" mass="23585">MTSITSPNKITPQRPAHPSSNVHPKPNTTRRSTIAPSSKMTSPTPTNTLISKPIAPIGTNKRNNTLPAKDSSPIGVGGGVPINAAKEFMHMNKTIGHAATPGNTLNSLEQITNRIANNLGGIGEMDENRIAPSYERNFRAGLGDLARRLSSPSVVKSPASPVMSPTAPSSMIFNEPNSLLKKNEWPTSFSDMDAATTSMRSDGTDLIKRSPDKAVKFEEGK</sequence>
<feature type="region of interest" description="Disordered" evidence="1">
    <location>
        <begin position="194"/>
        <end position="221"/>
    </location>
</feature>
<reference evidence="2 3" key="1">
    <citation type="submission" date="2013-07" db="EMBL/GenBank/DDBJ databases">
        <title>The Genome Sequence of Kwoniella mangroviensis CBS10435.</title>
        <authorList>
            <consortium name="The Broad Institute Genome Sequencing Platform"/>
            <person name="Cuomo C."/>
            <person name="Litvintseva A."/>
            <person name="Chen Y."/>
            <person name="Heitman J."/>
            <person name="Sun S."/>
            <person name="Springer D."/>
            <person name="Dromer F."/>
            <person name="Young S.K."/>
            <person name="Zeng Q."/>
            <person name="Gargeya S."/>
            <person name="Fitzgerald M."/>
            <person name="Abouelleil A."/>
            <person name="Alvarado L."/>
            <person name="Berlin A.M."/>
            <person name="Chapman S.B."/>
            <person name="Dewar J."/>
            <person name="Goldberg J."/>
            <person name="Griggs A."/>
            <person name="Gujja S."/>
            <person name="Hansen M."/>
            <person name="Howarth C."/>
            <person name="Imamovic A."/>
            <person name="Larimer J."/>
            <person name="McCowan C."/>
            <person name="Murphy C."/>
            <person name="Pearson M."/>
            <person name="Priest M."/>
            <person name="Roberts A."/>
            <person name="Saif S."/>
            <person name="Shea T."/>
            <person name="Sykes S."/>
            <person name="Wortman J."/>
            <person name="Nusbaum C."/>
            <person name="Birren B."/>
        </authorList>
    </citation>
    <scope>NUCLEOTIDE SEQUENCE [LARGE SCALE GENOMIC DNA]</scope>
    <source>
        <strain evidence="2 3">CBS 10435</strain>
    </source>
</reference>
<organism evidence="2 3">
    <name type="scientific">Kwoniella mangroviensis CBS 10435</name>
    <dbReference type="NCBI Taxonomy" id="1331196"/>
    <lineage>
        <taxon>Eukaryota</taxon>
        <taxon>Fungi</taxon>
        <taxon>Dikarya</taxon>
        <taxon>Basidiomycota</taxon>
        <taxon>Agaricomycotina</taxon>
        <taxon>Tremellomycetes</taxon>
        <taxon>Tremellales</taxon>
        <taxon>Cryptococcaceae</taxon>
        <taxon>Kwoniella</taxon>
    </lineage>
</organism>
<protein>
    <submittedName>
        <fullName evidence="2">Uncharacterized protein</fullName>
    </submittedName>
</protein>
<gene>
    <name evidence="2" type="ORF">L486_05143</name>
</gene>
<feature type="region of interest" description="Disordered" evidence="1">
    <location>
        <begin position="1"/>
        <end position="75"/>
    </location>
</feature>
<proteinExistence type="predicted"/>